<dbReference type="InterPro" id="IPR045854">
    <property type="entry name" value="NO2/SO3_Rdtase_4Fe4S_sf"/>
</dbReference>
<reference evidence="9 10" key="1">
    <citation type="submission" date="2016-10" db="EMBL/GenBank/DDBJ databases">
        <authorList>
            <person name="de Groot N.N."/>
        </authorList>
    </citation>
    <scope>NUCLEOTIDE SEQUENCE [LARGE SCALE GENOMIC DNA]</scope>
    <source>
        <strain evidence="9 10">DSM 5522</strain>
    </source>
</reference>
<evidence type="ECO:0000256" key="1">
    <source>
        <dbReference type="ARBA" id="ARBA00010429"/>
    </source>
</evidence>
<protein>
    <submittedName>
        <fullName evidence="9">Dissimilatory sulfite reductase (Desulfoviridin), alpha and beta subunits</fullName>
    </submittedName>
</protein>
<dbReference type="EMBL" id="FOJY01000024">
    <property type="protein sequence ID" value="SFB35260.1"/>
    <property type="molecule type" value="Genomic_DNA"/>
</dbReference>
<evidence type="ECO:0000256" key="5">
    <source>
        <dbReference type="ARBA" id="ARBA00023002"/>
    </source>
</evidence>
<evidence type="ECO:0000259" key="8">
    <source>
        <dbReference type="PROSITE" id="PS51379"/>
    </source>
</evidence>
<keyword evidence="2" id="KW-0004">4Fe-4S</keyword>
<keyword evidence="4" id="KW-0479">Metal-binding</keyword>
<dbReference type="GO" id="GO:0016491">
    <property type="term" value="F:oxidoreductase activity"/>
    <property type="evidence" value="ECO:0007669"/>
    <property type="project" value="UniProtKB-KW"/>
</dbReference>
<dbReference type="Gene3D" id="3.30.70.3340">
    <property type="match status" value="1"/>
</dbReference>
<keyword evidence="3" id="KW-0349">Heme</keyword>
<dbReference type="PROSITE" id="PS00365">
    <property type="entry name" value="NIR_SIR"/>
    <property type="match status" value="1"/>
</dbReference>
<dbReference type="OrthoDB" id="9800558at2"/>
<dbReference type="InterPro" id="IPR045169">
    <property type="entry name" value="NO2/SO3_Rdtase_4Fe4S_prot"/>
</dbReference>
<dbReference type="STRING" id="1120918.SAMN05216249_12415"/>
<dbReference type="RefSeq" id="WP_092874438.1">
    <property type="nucleotide sequence ID" value="NZ_FOJY01000024.1"/>
</dbReference>
<evidence type="ECO:0000313" key="9">
    <source>
        <dbReference type="EMBL" id="SFB35260.1"/>
    </source>
</evidence>
<organism evidence="9 10">
    <name type="scientific">Acetitomaculum ruminis DSM 5522</name>
    <dbReference type="NCBI Taxonomy" id="1120918"/>
    <lineage>
        <taxon>Bacteria</taxon>
        <taxon>Bacillati</taxon>
        <taxon>Bacillota</taxon>
        <taxon>Clostridia</taxon>
        <taxon>Lachnospirales</taxon>
        <taxon>Lachnospiraceae</taxon>
        <taxon>Acetitomaculum</taxon>
    </lineage>
</organism>
<dbReference type="InterPro" id="IPR017900">
    <property type="entry name" value="4Fe4S_Fe_S_CS"/>
</dbReference>
<keyword evidence="7" id="KW-0411">Iron-sulfur</keyword>
<dbReference type="InterPro" id="IPR036136">
    <property type="entry name" value="Nit/Sulf_reduc_fer-like_dom_sf"/>
</dbReference>
<dbReference type="Gene3D" id="3.30.70.20">
    <property type="match status" value="1"/>
</dbReference>
<sequence length="288" mass="31641">MAENINYKELKAGGFMSQVQKGYGSLRLAVIGGNLDTKALKVVAEVADKYGNGYVHMTSRQGIEIPFINVNDLAEVKKELEKGGVSAGVCGPRVRTITACQGIKVCPSGCIDTYTLAKELNDRYFGRELPHKFKFGVTGCQNNCLKAEENDVGIKGGMTVTYKEDDCISCGVCIKACRENALKMVDDKVEIDRDLCTYCARCVKSCPTDAWEGEAGYIVSFGGTFGNKIHKAKEYLPIIRDKETLFKVTDAAIDYFEANANKSERFRATLERIGEEGLKEALNKAYQG</sequence>
<dbReference type="PANTHER" id="PTHR11493">
    <property type="entry name" value="SULFITE REDUCTASE [NADPH] SUBUNIT BETA-RELATED"/>
    <property type="match status" value="1"/>
</dbReference>
<dbReference type="InterPro" id="IPR005117">
    <property type="entry name" value="NiRdtase/SiRdtase_haem-b_fer"/>
</dbReference>
<dbReference type="PROSITE" id="PS00198">
    <property type="entry name" value="4FE4S_FER_1"/>
    <property type="match status" value="1"/>
</dbReference>
<dbReference type="PROSITE" id="PS51379">
    <property type="entry name" value="4FE4S_FER_2"/>
    <property type="match status" value="2"/>
</dbReference>
<feature type="domain" description="4Fe-4S ferredoxin-type" evidence="8">
    <location>
        <begin position="187"/>
        <end position="216"/>
    </location>
</feature>
<comment type="similarity">
    <text evidence="1">Belongs to the nitrite and sulfite reductase 4Fe-4S domain family.</text>
</comment>
<evidence type="ECO:0000256" key="3">
    <source>
        <dbReference type="ARBA" id="ARBA00022617"/>
    </source>
</evidence>
<feature type="domain" description="4Fe-4S ferredoxin-type" evidence="8">
    <location>
        <begin position="158"/>
        <end position="186"/>
    </location>
</feature>
<evidence type="ECO:0000256" key="4">
    <source>
        <dbReference type="ARBA" id="ARBA00022723"/>
    </source>
</evidence>
<evidence type="ECO:0000256" key="2">
    <source>
        <dbReference type="ARBA" id="ARBA00022485"/>
    </source>
</evidence>
<dbReference type="Pfam" id="PF03460">
    <property type="entry name" value="NIR_SIR_ferr"/>
    <property type="match status" value="1"/>
</dbReference>
<keyword evidence="5" id="KW-0560">Oxidoreductase</keyword>
<dbReference type="SUPFAM" id="SSF55124">
    <property type="entry name" value="Nitrite/Sulfite reductase N-terminal domain-like"/>
    <property type="match status" value="1"/>
</dbReference>
<dbReference type="GO" id="GO:0046872">
    <property type="term" value="F:metal ion binding"/>
    <property type="evidence" value="ECO:0007669"/>
    <property type="project" value="UniProtKB-KW"/>
</dbReference>
<dbReference type="InterPro" id="IPR006067">
    <property type="entry name" value="NO2/SO3_Rdtase_4Fe4S_dom"/>
</dbReference>
<keyword evidence="6" id="KW-0408">Iron</keyword>
<dbReference type="AlphaFoldDB" id="A0A1I1AFK6"/>
<gene>
    <name evidence="9" type="ORF">SAMN05216249_12415</name>
</gene>
<evidence type="ECO:0000313" key="10">
    <source>
        <dbReference type="Proteomes" id="UP000198838"/>
    </source>
</evidence>
<dbReference type="PRINTS" id="PR00397">
    <property type="entry name" value="SIROHAEM"/>
</dbReference>
<dbReference type="InterPro" id="IPR017896">
    <property type="entry name" value="4Fe4S_Fe-S-bd"/>
</dbReference>
<name>A0A1I1AFK6_9FIRM</name>
<dbReference type="GO" id="GO:0020037">
    <property type="term" value="F:heme binding"/>
    <property type="evidence" value="ECO:0007669"/>
    <property type="project" value="InterPro"/>
</dbReference>
<dbReference type="Gene3D" id="3.30.413.10">
    <property type="entry name" value="Sulfite Reductase Hemoprotein, domain 1"/>
    <property type="match status" value="1"/>
</dbReference>
<dbReference type="GO" id="GO:0051539">
    <property type="term" value="F:4 iron, 4 sulfur cluster binding"/>
    <property type="evidence" value="ECO:0007669"/>
    <property type="project" value="UniProtKB-KW"/>
</dbReference>
<evidence type="ECO:0000256" key="7">
    <source>
        <dbReference type="ARBA" id="ARBA00023014"/>
    </source>
</evidence>
<keyword evidence="10" id="KW-1185">Reference proteome</keyword>
<evidence type="ECO:0000256" key="6">
    <source>
        <dbReference type="ARBA" id="ARBA00023004"/>
    </source>
</evidence>
<dbReference type="SUPFAM" id="SSF56014">
    <property type="entry name" value="Nitrite and sulphite reductase 4Fe-4S domain-like"/>
    <property type="match status" value="1"/>
</dbReference>
<accession>A0A1I1AFK6</accession>
<dbReference type="Proteomes" id="UP000198838">
    <property type="component" value="Unassembled WGS sequence"/>
</dbReference>
<dbReference type="InterPro" id="IPR006066">
    <property type="entry name" value="NO2/SO3_Rdtase_FeS/sirohaem_BS"/>
</dbReference>
<proteinExistence type="inferred from homology"/>
<dbReference type="Pfam" id="PF00037">
    <property type="entry name" value="Fer4"/>
    <property type="match status" value="2"/>
</dbReference>
<dbReference type="PANTHER" id="PTHR11493:SF54">
    <property type="entry name" value="ANAEROBIC SULFITE REDUCTASE SUBUNIT C"/>
    <property type="match status" value="1"/>
</dbReference>
<dbReference type="SUPFAM" id="SSF54862">
    <property type="entry name" value="4Fe-4S ferredoxins"/>
    <property type="match status" value="1"/>
</dbReference>
<dbReference type="Pfam" id="PF01077">
    <property type="entry name" value="NIR_SIR"/>
    <property type="match status" value="1"/>
</dbReference>